<dbReference type="EMBL" id="GGEC01074691">
    <property type="protein sequence ID" value="MBX55175.1"/>
    <property type="molecule type" value="Transcribed_RNA"/>
</dbReference>
<name>A0A2P2PKE9_RHIMU</name>
<reference evidence="1" key="1">
    <citation type="submission" date="2018-02" db="EMBL/GenBank/DDBJ databases">
        <title>Rhizophora mucronata_Transcriptome.</title>
        <authorList>
            <person name="Meera S.P."/>
            <person name="Sreeshan A."/>
            <person name="Augustine A."/>
        </authorList>
    </citation>
    <scope>NUCLEOTIDE SEQUENCE</scope>
    <source>
        <tissue evidence="1">Leaf</tissue>
    </source>
</reference>
<evidence type="ECO:0000313" key="1">
    <source>
        <dbReference type="EMBL" id="MBX55175.1"/>
    </source>
</evidence>
<dbReference type="AlphaFoldDB" id="A0A2P2PKE9"/>
<sequence length="35" mass="3830">MAAVYRGGIFGWLINLITSTRYINYLSPAAIVING</sequence>
<organism evidence="1">
    <name type="scientific">Rhizophora mucronata</name>
    <name type="common">Asiatic mangrove</name>
    <dbReference type="NCBI Taxonomy" id="61149"/>
    <lineage>
        <taxon>Eukaryota</taxon>
        <taxon>Viridiplantae</taxon>
        <taxon>Streptophyta</taxon>
        <taxon>Embryophyta</taxon>
        <taxon>Tracheophyta</taxon>
        <taxon>Spermatophyta</taxon>
        <taxon>Magnoliopsida</taxon>
        <taxon>eudicotyledons</taxon>
        <taxon>Gunneridae</taxon>
        <taxon>Pentapetalae</taxon>
        <taxon>rosids</taxon>
        <taxon>fabids</taxon>
        <taxon>Malpighiales</taxon>
        <taxon>Rhizophoraceae</taxon>
        <taxon>Rhizophora</taxon>
    </lineage>
</organism>
<protein>
    <submittedName>
        <fullName evidence="1">Uncharacterized protein</fullName>
    </submittedName>
</protein>
<proteinExistence type="predicted"/>
<accession>A0A2P2PKE9</accession>